<evidence type="ECO:0000256" key="14">
    <source>
        <dbReference type="SAM" id="MobiDB-lite"/>
    </source>
</evidence>
<organism evidence="18 19">
    <name type="scientific">Canna indica</name>
    <name type="common">Indian-shot</name>
    <dbReference type="NCBI Taxonomy" id="4628"/>
    <lineage>
        <taxon>Eukaryota</taxon>
        <taxon>Viridiplantae</taxon>
        <taxon>Streptophyta</taxon>
        <taxon>Embryophyta</taxon>
        <taxon>Tracheophyta</taxon>
        <taxon>Spermatophyta</taxon>
        <taxon>Magnoliopsida</taxon>
        <taxon>Liliopsida</taxon>
        <taxon>Zingiberales</taxon>
        <taxon>Cannaceae</taxon>
        <taxon>Canna</taxon>
    </lineage>
</organism>
<accession>A0AAQ3K945</accession>
<dbReference type="PRINTS" id="PR00122">
    <property type="entry name" value="VACATPASE"/>
</dbReference>
<comment type="subunit">
    <text evidence="3">V-ATPase is a heteromultimeric enzyme composed of a peripheral catalytic V1 complex (main components: subunits A, B, C, D, E, and F) attached to an integral membrane V0 proton pore complex (main component: the proteolipid protein; which is present as a hexamer that forms the proton-conducting pore).</text>
</comment>
<dbReference type="Pfam" id="PF00571">
    <property type="entry name" value="CBS"/>
    <property type="match status" value="4"/>
</dbReference>
<feature type="transmembrane region" description="Helical" evidence="15">
    <location>
        <begin position="897"/>
        <end position="919"/>
    </location>
</feature>
<dbReference type="Gene3D" id="3.10.580.10">
    <property type="entry name" value="CBS-domain"/>
    <property type="match status" value="2"/>
</dbReference>
<dbReference type="CDD" id="cd17781">
    <property type="entry name" value="CBS_pair_MUG70_1"/>
    <property type="match status" value="1"/>
</dbReference>
<evidence type="ECO:0000256" key="5">
    <source>
        <dbReference type="ARBA" id="ARBA00022448"/>
    </source>
</evidence>
<feature type="transmembrane region" description="Helical" evidence="15">
    <location>
        <begin position="518"/>
        <end position="538"/>
    </location>
</feature>
<evidence type="ECO:0000313" key="19">
    <source>
        <dbReference type="Proteomes" id="UP001327560"/>
    </source>
</evidence>
<feature type="transmembrane region" description="Helical" evidence="15">
    <location>
        <begin position="814"/>
        <end position="836"/>
    </location>
</feature>
<feature type="domain" description="CBS" evidence="16">
    <location>
        <begin position="125"/>
        <end position="180"/>
    </location>
</feature>
<comment type="similarity">
    <text evidence="2">Belongs to the V-ATPase proteolipid subunit family.</text>
</comment>
<evidence type="ECO:0000256" key="12">
    <source>
        <dbReference type="ARBA" id="ARBA00080696"/>
    </source>
</evidence>
<dbReference type="Proteomes" id="UP001327560">
    <property type="component" value="Chromosome 4"/>
</dbReference>
<dbReference type="AlphaFoldDB" id="A0AAQ3K945"/>
<evidence type="ECO:0000256" key="10">
    <source>
        <dbReference type="ARBA" id="ARBA00023065"/>
    </source>
</evidence>
<dbReference type="Pfam" id="PF00564">
    <property type="entry name" value="PB1"/>
    <property type="match status" value="1"/>
</dbReference>
<gene>
    <name evidence="18" type="ORF">Cni_G12813</name>
</gene>
<evidence type="ECO:0000256" key="3">
    <source>
        <dbReference type="ARBA" id="ARBA00011269"/>
    </source>
</evidence>
<evidence type="ECO:0000256" key="15">
    <source>
        <dbReference type="SAM" id="Phobius"/>
    </source>
</evidence>
<dbReference type="EMBL" id="CP136893">
    <property type="protein sequence ID" value="WOL04092.1"/>
    <property type="molecule type" value="Genomic_DNA"/>
</dbReference>
<dbReference type="InterPro" id="IPR000245">
    <property type="entry name" value="ATPase_proteolipid_csu"/>
</dbReference>
<dbReference type="CDD" id="cd06409">
    <property type="entry name" value="PB1_MUG70"/>
    <property type="match status" value="1"/>
</dbReference>
<dbReference type="CDD" id="cd18176">
    <property type="entry name" value="ATP-synt_Vo_c_ATP6C_rpt2"/>
    <property type="match status" value="1"/>
</dbReference>
<feature type="domain" description="CBS" evidence="16">
    <location>
        <begin position="293"/>
        <end position="352"/>
    </location>
</feature>
<feature type="domain" description="CBS" evidence="16">
    <location>
        <begin position="59"/>
        <end position="117"/>
    </location>
</feature>
<evidence type="ECO:0000259" key="16">
    <source>
        <dbReference type="PROSITE" id="PS51371"/>
    </source>
</evidence>
<dbReference type="Pfam" id="PF00137">
    <property type="entry name" value="ATP-synt_C"/>
    <property type="match status" value="2"/>
</dbReference>
<keyword evidence="8" id="KW-0375">Hydrogen ion transport</keyword>
<evidence type="ECO:0000313" key="18">
    <source>
        <dbReference type="EMBL" id="WOL04092.1"/>
    </source>
</evidence>
<evidence type="ECO:0000256" key="13">
    <source>
        <dbReference type="PROSITE-ProRule" id="PRU00703"/>
    </source>
</evidence>
<dbReference type="SMART" id="SM00116">
    <property type="entry name" value="CBS"/>
    <property type="match status" value="4"/>
</dbReference>
<feature type="domain" description="PB1" evidence="17">
    <location>
        <begin position="407"/>
        <end position="493"/>
    </location>
</feature>
<reference evidence="18 19" key="1">
    <citation type="submission" date="2023-10" db="EMBL/GenBank/DDBJ databases">
        <title>Chromosome-scale genome assembly provides insights into flower coloration mechanisms of Canna indica.</title>
        <authorList>
            <person name="Li C."/>
        </authorList>
    </citation>
    <scope>NUCLEOTIDE SEQUENCE [LARGE SCALE GENOMIC DNA]</scope>
    <source>
        <tissue evidence="18">Flower</tissue>
    </source>
</reference>
<dbReference type="GO" id="GO:0046961">
    <property type="term" value="F:proton-transporting ATPase activity, rotational mechanism"/>
    <property type="evidence" value="ECO:0007669"/>
    <property type="project" value="InterPro"/>
</dbReference>
<dbReference type="SUPFAM" id="SSF81333">
    <property type="entry name" value="F1F0 ATP synthase subunit C"/>
    <property type="match status" value="2"/>
</dbReference>
<evidence type="ECO:0000256" key="8">
    <source>
        <dbReference type="ARBA" id="ARBA00022781"/>
    </source>
</evidence>
<dbReference type="InterPro" id="IPR000644">
    <property type="entry name" value="CBS_dom"/>
</dbReference>
<keyword evidence="6" id="KW-0926">Vacuole</keyword>
<evidence type="ECO:0000256" key="7">
    <source>
        <dbReference type="ARBA" id="ARBA00022692"/>
    </source>
</evidence>
<keyword evidence="11 15" id="KW-0472">Membrane</keyword>
<dbReference type="PANTHER" id="PTHR10263">
    <property type="entry name" value="V-TYPE PROTON ATPASE PROTEOLIPID SUBUNIT"/>
    <property type="match status" value="1"/>
</dbReference>
<dbReference type="FunFam" id="1.20.120.610:FF:000003">
    <property type="entry name" value="V-type proton ATPase proteolipid subunit"/>
    <property type="match status" value="1"/>
</dbReference>
<dbReference type="Gene3D" id="1.20.120.610">
    <property type="entry name" value="lithium bound rotor ring of v- atpase"/>
    <property type="match status" value="1"/>
</dbReference>
<keyword evidence="5" id="KW-0813">Transport</keyword>
<dbReference type="InterPro" id="IPR035921">
    <property type="entry name" value="F/V-ATP_Csub_sf"/>
</dbReference>
<dbReference type="GO" id="GO:0033179">
    <property type="term" value="C:proton-transporting V-type ATPase, V0 domain"/>
    <property type="evidence" value="ECO:0007669"/>
    <property type="project" value="InterPro"/>
</dbReference>
<keyword evidence="10" id="KW-0406">Ion transport</keyword>
<evidence type="ECO:0000256" key="6">
    <source>
        <dbReference type="ARBA" id="ARBA00022554"/>
    </source>
</evidence>
<dbReference type="SUPFAM" id="SSF54277">
    <property type="entry name" value="CAD &amp; PB1 domains"/>
    <property type="match status" value="1"/>
</dbReference>
<dbReference type="SUPFAM" id="SSF54631">
    <property type="entry name" value="CBS-domain pair"/>
    <property type="match status" value="2"/>
</dbReference>
<keyword evidence="7 15" id="KW-0812">Transmembrane</keyword>
<evidence type="ECO:0000256" key="4">
    <source>
        <dbReference type="ARBA" id="ARBA00021708"/>
    </source>
</evidence>
<feature type="transmembrane region" description="Helical" evidence="15">
    <location>
        <begin position="857"/>
        <end position="877"/>
    </location>
</feature>
<name>A0AAQ3K945_9LILI</name>
<dbReference type="NCBIfam" id="TIGR01100">
    <property type="entry name" value="V_ATP_synt_C"/>
    <property type="match status" value="1"/>
</dbReference>
<comment type="subcellular location">
    <subcellularLocation>
        <location evidence="1">Vacuole membrane</location>
        <topology evidence="1">Multi-pass membrane protein</topology>
    </subcellularLocation>
</comment>
<keyword evidence="9 15" id="KW-1133">Transmembrane helix</keyword>
<dbReference type="SMART" id="SM00666">
    <property type="entry name" value="PB1"/>
    <property type="match status" value="1"/>
</dbReference>
<evidence type="ECO:0000256" key="9">
    <source>
        <dbReference type="ARBA" id="ARBA00022989"/>
    </source>
</evidence>
<keyword evidence="19" id="KW-1185">Reference proteome</keyword>
<dbReference type="InterPro" id="IPR011555">
    <property type="entry name" value="ATPase_proteolipid_su_C_euk"/>
</dbReference>
<dbReference type="CDD" id="cd18175">
    <property type="entry name" value="ATP-synt_Vo_c_ATP6C_rpt1"/>
    <property type="match status" value="1"/>
</dbReference>
<proteinExistence type="inferred from homology"/>
<dbReference type="InterPro" id="IPR002379">
    <property type="entry name" value="ATPase_proteolipid_c-like_dom"/>
</dbReference>
<protein>
    <recommendedName>
        <fullName evidence="4">V-type proton ATPase 16 kDa proteolipid subunit</fullName>
    </recommendedName>
    <alternativeName>
        <fullName evidence="12">Vacuolar proton pump 16 kDa proteolipid subunit</fullName>
    </alternativeName>
</protein>
<feature type="region of interest" description="Disordered" evidence="14">
    <location>
        <begin position="1"/>
        <end position="54"/>
    </location>
</feature>
<feature type="domain" description="CBS" evidence="16">
    <location>
        <begin position="226"/>
        <end position="285"/>
    </location>
</feature>
<evidence type="ECO:0000259" key="17">
    <source>
        <dbReference type="PROSITE" id="PS51745"/>
    </source>
</evidence>
<dbReference type="CDD" id="cd17782">
    <property type="entry name" value="CBS_pair_MUG70_2"/>
    <property type="match status" value="1"/>
</dbReference>
<dbReference type="InterPro" id="IPR053793">
    <property type="entry name" value="PB1-like"/>
</dbReference>
<feature type="transmembrane region" description="Helical" evidence="15">
    <location>
        <begin position="931"/>
        <end position="956"/>
    </location>
</feature>
<dbReference type="GO" id="GO:0005774">
    <property type="term" value="C:vacuolar membrane"/>
    <property type="evidence" value="ECO:0007669"/>
    <property type="project" value="UniProtKB-SubCell"/>
</dbReference>
<dbReference type="InterPro" id="IPR000270">
    <property type="entry name" value="PB1_dom"/>
</dbReference>
<evidence type="ECO:0000256" key="1">
    <source>
        <dbReference type="ARBA" id="ARBA00004128"/>
    </source>
</evidence>
<sequence>MSTHAAPLPRRSNLVPRRPPTAVKKPVPSDNGGTAANGNDSKPTSPSHASGERTVKKLRLSKALTIPEGTTVSDACRRMAARRVDSVLLTDANGLLSGIVTDKDIATRVLAEGLRPEQTFVSKIMTRNPLFVMADTPASEALQKMVQGKFRHLPVVENGEVIAMLDITKCLYDAISRMEKAAEHGSAIAAAVEGVENQWGNKYTAPYAFIETLRERMFKPTLSSIVTELSKVAVVSSSDPVHVAAKRMREFRVNSVIIMAGNKPHGILTSKDLLMRVVAQNLSPELTLVEKVMTLDPECATLDTTILDALHIMHDGKFLHLPVLDRDGSIVACLDVLQLTHAAISMVEGGAVVVNDMANTMLHKFWDSALALEATDEEFDRHSSDFSVFMASESAETGKSMCPPHIGNSFSFKFEDRRGRVHRLNCGTETLDELVSAVMQRIGLDCDGDKPQLLYEDDEGDKVLLTSDNDVVGAVNQARSAGWKVLRLHIDYLETNKETTGSSPSDLAEVQSSRVTSLQLGILAGTVALAGIGIMIYLKRSNIQLNIIFKVNIIINWALDNVRKKGLKDVTVVSDCLRAIRVLRAEDGGNLRRDRFGGMPILANSSYLPGASIWQNEEANVVSVSGVGISDGFQYGVFSDERRMVFQDEVLLKNSGMLSVIDEFVADKCNIASRLLSGLVAAASALRWHLKDEKSQQPGNLAIKLLYQGGQTYIVAVDGGDGRLRCYLKDISNLAHITTFFTNLMAKLVIIVEGGSSDQLLFLSREGREQLQKQEAERPVEIKFQGFLLSTSREDFFCLFDGMSTFSGDETAPFFGFLGAAAALVFSCMGAAYGTAKSGVGVASMGVMRPELVMKSIVPVVMAGVLGIYGLIIAVIISTGINPKAKSYYLFDGYAHLSSGLACGLAGLSAGMAIGIVGDAGVRANAQQPKLFVGMILILIFAEALALYGLIVGIILSSRAGQSRAD</sequence>
<evidence type="ECO:0000256" key="11">
    <source>
        <dbReference type="ARBA" id="ARBA00023136"/>
    </source>
</evidence>
<feature type="compositionally biased region" description="Polar residues" evidence="14">
    <location>
        <begin position="31"/>
        <end position="48"/>
    </location>
</feature>
<dbReference type="PROSITE" id="PS51745">
    <property type="entry name" value="PB1"/>
    <property type="match status" value="1"/>
</dbReference>
<evidence type="ECO:0000256" key="2">
    <source>
        <dbReference type="ARBA" id="ARBA00007296"/>
    </source>
</evidence>
<dbReference type="PROSITE" id="PS51371">
    <property type="entry name" value="CBS"/>
    <property type="match status" value="4"/>
</dbReference>
<keyword evidence="13" id="KW-0129">CBS domain</keyword>
<dbReference type="InterPro" id="IPR046342">
    <property type="entry name" value="CBS_dom_sf"/>
</dbReference>